<evidence type="ECO:0000313" key="2">
    <source>
        <dbReference type="EMBL" id="KAK0172133.1"/>
    </source>
</evidence>
<protein>
    <submittedName>
        <fullName evidence="2">Uncharacterized protein</fullName>
    </submittedName>
</protein>
<dbReference type="InterPro" id="IPR033369">
    <property type="entry name" value="C19orf12"/>
</dbReference>
<dbReference type="PANTHER" id="PTHR31493">
    <property type="entry name" value="NAZO FAMILY MEMBER"/>
    <property type="match status" value="1"/>
</dbReference>
<accession>A0AA39KSB9</accession>
<reference evidence="2" key="2">
    <citation type="submission" date="2023-03" db="EMBL/GenBank/DDBJ databases">
        <authorList>
            <person name="Inwood S.N."/>
            <person name="Skelly J.G."/>
            <person name="Guhlin J."/>
            <person name="Harrop T.W.R."/>
            <person name="Goldson S.G."/>
            <person name="Dearden P.K."/>
        </authorList>
    </citation>
    <scope>NUCLEOTIDE SEQUENCE</scope>
    <source>
        <strain evidence="2">Irish</strain>
        <tissue evidence="2">Whole body</tissue>
    </source>
</reference>
<dbReference type="Proteomes" id="UP001168990">
    <property type="component" value="Unassembled WGS sequence"/>
</dbReference>
<name>A0AA39KSB9_9HYME</name>
<comment type="similarity">
    <text evidence="1">Belongs to the C19orf12 family.</text>
</comment>
<reference evidence="2" key="1">
    <citation type="journal article" date="2023" name="bioRxiv">
        <title>Scaffold-level genome assemblies of two parasitoid biocontrol wasps reveal the parthenogenesis mechanism and an associated novel virus.</title>
        <authorList>
            <person name="Inwood S."/>
            <person name="Skelly J."/>
            <person name="Guhlin J."/>
            <person name="Harrop T."/>
            <person name="Goldson S."/>
            <person name="Dearden P."/>
        </authorList>
    </citation>
    <scope>NUCLEOTIDE SEQUENCE</scope>
    <source>
        <strain evidence="2">Irish</strain>
        <tissue evidence="2">Whole body</tissue>
    </source>
</reference>
<proteinExistence type="inferred from homology"/>
<gene>
    <name evidence="2" type="ORF">PV328_005489</name>
</gene>
<sequence length="147" mass="16172">MSMRNRYEVDFNEPELLGKICNIMEIKSMKVAVSSSMKCGILVGTATTLGALLFGPRGVAVGGVLGSLATSYMMDGSFKSVPDIILTETTDAQRQALFEDIVNLLNAENIYNISMLILRLNSGDITLISDLQKLVRVFMEKNHYQVC</sequence>
<evidence type="ECO:0000256" key="1">
    <source>
        <dbReference type="ARBA" id="ARBA00029457"/>
    </source>
</evidence>
<comment type="caution">
    <text evidence="2">The sequence shown here is derived from an EMBL/GenBank/DDBJ whole genome shotgun (WGS) entry which is preliminary data.</text>
</comment>
<organism evidence="2 3">
    <name type="scientific">Microctonus aethiopoides</name>
    <dbReference type="NCBI Taxonomy" id="144406"/>
    <lineage>
        <taxon>Eukaryota</taxon>
        <taxon>Metazoa</taxon>
        <taxon>Ecdysozoa</taxon>
        <taxon>Arthropoda</taxon>
        <taxon>Hexapoda</taxon>
        <taxon>Insecta</taxon>
        <taxon>Pterygota</taxon>
        <taxon>Neoptera</taxon>
        <taxon>Endopterygota</taxon>
        <taxon>Hymenoptera</taxon>
        <taxon>Apocrita</taxon>
        <taxon>Ichneumonoidea</taxon>
        <taxon>Braconidae</taxon>
        <taxon>Euphorinae</taxon>
        <taxon>Microctonus</taxon>
    </lineage>
</organism>
<keyword evidence="3" id="KW-1185">Reference proteome</keyword>
<dbReference type="AlphaFoldDB" id="A0AA39KSB9"/>
<dbReference type="Pfam" id="PF20721">
    <property type="entry name" value="C19orf12"/>
    <property type="match status" value="1"/>
</dbReference>
<dbReference type="EMBL" id="JAQQBS010000002">
    <property type="protein sequence ID" value="KAK0172133.1"/>
    <property type="molecule type" value="Genomic_DNA"/>
</dbReference>
<evidence type="ECO:0000313" key="3">
    <source>
        <dbReference type="Proteomes" id="UP001168990"/>
    </source>
</evidence>
<dbReference type="PANTHER" id="PTHR31493:SF1">
    <property type="entry name" value="PROTEIN C19ORF12"/>
    <property type="match status" value="1"/>
</dbReference>